<reference evidence="2 3" key="1">
    <citation type="submission" date="2016-01" db="EMBL/GenBank/DDBJ databases">
        <title>Draft Genome Sequences of Seven Thermophilic Sporeformers Isolated from Foods.</title>
        <authorList>
            <person name="Berendsen E.M."/>
            <person name="Wells-Bennik M.H."/>
            <person name="Krawcyk A.O."/>
            <person name="De Jong A."/>
            <person name="Holsappel S."/>
            <person name="Eijlander R.T."/>
            <person name="Kuipers O.P."/>
        </authorList>
    </citation>
    <scope>NUCLEOTIDE SEQUENCE [LARGE SCALE GENOMIC DNA]</scope>
    <source>
        <strain evidence="2 3">B4135</strain>
    </source>
</reference>
<evidence type="ECO:0000313" key="3">
    <source>
        <dbReference type="Proteomes" id="UP000075683"/>
    </source>
</evidence>
<dbReference type="PRINTS" id="PR00069">
    <property type="entry name" value="ALDKETRDTASE"/>
</dbReference>
<accession>A0A150M6L4</accession>
<dbReference type="PANTHER" id="PTHR43312:SF1">
    <property type="entry name" value="NADP-DEPENDENT OXIDOREDUCTASE DOMAIN-CONTAINING PROTEIN"/>
    <property type="match status" value="1"/>
</dbReference>
<evidence type="ECO:0000259" key="1">
    <source>
        <dbReference type="Pfam" id="PF00248"/>
    </source>
</evidence>
<dbReference type="STRING" id="301148.B4135_1944"/>
<dbReference type="OrthoDB" id="9773828at2"/>
<comment type="caution">
    <text evidence="2">The sequence shown here is derived from an EMBL/GenBank/DDBJ whole genome shotgun (WGS) entry which is preliminary data.</text>
</comment>
<organism evidence="2 3">
    <name type="scientific">Caldibacillus debilis</name>
    <dbReference type="NCBI Taxonomy" id="301148"/>
    <lineage>
        <taxon>Bacteria</taxon>
        <taxon>Bacillati</taxon>
        <taxon>Bacillota</taxon>
        <taxon>Bacilli</taxon>
        <taxon>Bacillales</taxon>
        <taxon>Bacillaceae</taxon>
        <taxon>Caldibacillus</taxon>
    </lineage>
</organism>
<dbReference type="Pfam" id="PF00248">
    <property type="entry name" value="Aldo_ket_red"/>
    <property type="match status" value="1"/>
</dbReference>
<dbReference type="Proteomes" id="UP000075683">
    <property type="component" value="Unassembled WGS sequence"/>
</dbReference>
<gene>
    <name evidence="2" type="ORF">B4135_1944</name>
</gene>
<dbReference type="InterPro" id="IPR023210">
    <property type="entry name" value="NADP_OxRdtase_dom"/>
</dbReference>
<dbReference type="PANTHER" id="PTHR43312">
    <property type="entry name" value="D-THREO-ALDOSE 1-DEHYDROGENASE"/>
    <property type="match status" value="1"/>
</dbReference>
<dbReference type="PATRIC" id="fig|301148.3.peg.2981"/>
<proteinExistence type="predicted"/>
<dbReference type="InterPro" id="IPR053135">
    <property type="entry name" value="AKR2_Oxidoreductase"/>
</dbReference>
<name>A0A150M6L4_9BACI</name>
<dbReference type="EMBL" id="LQYT01000036">
    <property type="protein sequence ID" value="KYD20168.1"/>
    <property type="molecule type" value="Genomic_DNA"/>
</dbReference>
<evidence type="ECO:0000313" key="2">
    <source>
        <dbReference type="EMBL" id="KYD20168.1"/>
    </source>
</evidence>
<dbReference type="Gene3D" id="3.20.20.100">
    <property type="entry name" value="NADP-dependent oxidoreductase domain"/>
    <property type="match status" value="1"/>
</dbReference>
<dbReference type="RefSeq" id="WP_061568582.1">
    <property type="nucleotide sequence ID" value="NZ_LQYT01000036.1"/>
</dbReference>
<sequence>MEKRRLGHSDLYPTKLGLGCMSLGTDEKRARSIIETALELGINYFDTADLYDYGVNETIVGKALKPVRDKVIIATKVGNRWQEGKAGWYWDPSKTYIKEAVKQSLRRLGTDYIDLYQLHGGTMDDPIDETIEAFEELADEGVIRYYGISSIRPTVIREYLRKSRIVSVMMQYSILDRRPEEQAIPMLKEKGVSLIVRGALAKGLLTDRYAEKLSQAKESGYLDYSYPELEKLLPELQRKLGENRSFTAASLHFVWANPVTGTAVVGASSPEQLRENVKAAEEPPLTEEEYAFIKERTKANIYGLHRIES</sequence>
<dbReference type="GO" id="GO:0016491">
    <property type="term" value="F:oxidoreductase activity"/>
    <property type="evidence" value="ECO:0007669"/>
    <property type="project" value="InterPro"/>
</dbReference>
<dbReference type="SUPFAM" id="SSF51430">
    <property type="entry name" value="NAD(P)-linked oxidoreductase"/>
    <property type="match status" value="1"/>
</dbReference>
<dbReference type="InterPro" id="IPR020471">
    <property type="entry name" value="AKR"/>
</dbReference>
<dbReference type="InterPro" id="IPR036812">
    <property type="entry name" value="NAD(P)_OxRdtase_dom_sf"/>
</dbReference>
<protein>
    <recommendedName>
        <fullName evidence="1">NADP-dependent oxidoreductase domain-containing protein</fullName>
    </recommendedName>
</protein>
<feature type="domain" description="NADP-dependent oxidoreductase" evidence="1">
    <location>
        <begin position="15"/>
        <end position="295"/>
    </location>
</feature>
<dbReference type="AlphaFoldDB" id="A0A150M6L4"/>
<dbReference type="CDD" id="cd19086">
    <property type="entry name" value="AKR_AKR11C1"/>
    <property type="match status" value="1"/>
</dbReference>